<dbReference type="Pfam" id="PF00385">
    <property type="entry name" value="Chromo"/>
    <property type="match status" value="1"/>
</dbReference>
<dbReference type="WBParaSite" id="MCU_005337-RA">
    <property type="protein sequence ID" value="MCU_005337-RA"/>
    <property type="gene ID" value="MCU_005337"/>
</dbReference>
<keyword evidence="2" id="KW-0539">Nucleus</keyword>
<feature type="compositionally biased region" description="Polar residues" evidence="3">
    <location>
        <begin position="353"/>
        <end position="363"/>
    </location>
</feature>
<dbReference type="PROSITE" id="PS00598">
    <property type="entry name" value="CHROMO_1"/>
    <property type="match status" value="1"/>
</dbReference>
<dbReference type="PANTHER" id="PTHR47277">
    <property type="entry name" value="CHROMOBOX PROTEIN HOMOLOG 7"/>
    <property type="match status" value="1"/>
</dbReference>
<accession>A0A5K3F6I4</accession>
<evidence type="ECO:0000256" key="3">
    <source>
        <dbReference type="SAM" id="MobiDB-lite"/>
    </source>
</evidence>
<dbReference type="Pfam" id="PF17218">
    <property type="entry name" value="CBX7_C"/>
    <property type="match status" value="1"/>
</dbReference>
<feature type="compositionally biased region" description="Polar residues" evidence="3">
    <location>
        <begin position="66"/>
        <end position="75"/>
    </location>
</feature>
<dbReference type="GO" id="GO:0000122">
    <property type="term" value="P:negative regulation of transcription by RNA polymerase II"/>
    <property type="evidence" value="ECO:0007669"/>
    <property type="project" value="TreeGrafter"/>
</dbReference>
<feature type="region of interest" description="Disordered" evidence="3">
    <location>
        <begin position="226"/>
        <end position="248"/>
    </location>
</feature>
<organism evidence="5">
    <name type="scientific">Mesocestoides corti</name>
    <name type="common">Flatworm</name>
    <dbReference type="NCBI Taxonomy" id="53468"/>
    <lineage>
        <taxon>Eukaryota</taxon>
        <taxon>Metazoa</taxon>
        <taxon>Spiralia</taxon>
        <taxon>Lophotrochozoa</taxon>
        <taxon>Platyhelminthes</taxon>
        <taxon>Cestoda</taxon>
        <taxon>Eucestoda</taxon>
        <taxon>Cyclophyllidea</taxon>
        <taxon>Mesocestoididae</taxon>
        <taxon>Mesocestoides</taxon>
    </lineage>
</organism>
<feature type="compositionally biased region" description="Basic and acidic residues" evidence="3">
    <location>
        <begin position="43"/>
        <end position="59"/>
    </location>
</feature>
<feature type="domain" description="Chromo" evidence="4">
    <location>
        <begin position="9"/>
        <end position="67"/>
    </location>
</feature>
<dbReference type="InterPro" id="IPR016197">
    <property type="entry name" value="Chromo-like_dom_sf"/>
</dbReference>
<dbReference type="CDD" id="cd18644">
    <property type="entry name" value="CD_polycomb"/>
    <property type="match status" value="1"/>
</dbReference>
<protein>
    <submittedName>
        <fullName evidence="5">Chromo domain-containing protein</fullName>
    </submittedName>
</protein>
<dbReference type="Gene3D" id="2.40.50.40">
    <property type="match status" value="1"/>
</dbReference>
<feature type="compositionally biased region" description="Pro residues" evidence="3">
    <location>
        <begin position="479"/>
        <end position="511"/>
    </location>
</feature>
<evidence type="ECO:0000256" key="2">
    <source>
        <dbReference type="ARBA" id="ARBA00023242"/>
    </source>
</evidence>
<dbReference type="PANTHER" id="PTHR47277:SF1">
    <property type="entry name" value="CHROMOBOX PROTEIN HOMOLOG 7"/>
    <property type="match status" value="1"/>
</dbReference>
<feature type="compositionally biased region" description="Low complexity" evidence="3">
    <location>
        <begin position="364"/>
        <end position="378"/>
    </location>
</feature>
<dbReference type="AlphaFoldDB" id="A0A5K3F6I4"/>
<dbReference type="PRINTS" id="PR01217">
    <property type="entry name" value="PRICHEXTENSN"/>
</dbReference>
<feature type="region of interest" description="Disordered" evidence="3">
    <location>
        <begin position="568"/>
        <end position="611"/>
    </location>
</feature>
<dbReference type="InterPro" id="IPR043000">
    <property type="entry name" value="CBX7"/>
</dbReference>
<dbReference type="PROSITE" id="PS50013">
    <property type="entry name" value="CHROMO_2"/>
    <property type="match status" value="1"/>
</dbReference>
<feature type="compositionally biased region" description="Low complexity" evidence="3">
    <location>
        <begin position="329"/>
        <end position="341"/>
    </location>
</feature>
<name>A0A5K3F6I4_MESCO</name>
<feature type="compositionally biased region" description="Pro residues" evidence="3">
    <location>
        <begin position="574"/>
        <end position="594"/>
    </location>
</feature>
<comment type="subcellular location">
    <subcellularLocation>
        <location evidence="1">Nucleus</location>
    </subcellularLocation>
</comment>
<dbReference type="InterPro" id="IPR023779">
    <property type="entry name" value="Chromodomain_CS"/>
</dbReference>
<dbReference type="SUPFAM" id="SSF54160">
    <property type="entry name" value="Chromo domain-like"/>
    <property type="match status" value="1"/>
</dbReference>
<evidence type="ECO:0000313" key="5">
    <source>
        <dbReference type="WBParaSite" id="MCU_005337-RA"/>
    </source>
</evidence>
<evidence type="ECO:0000256" key="1">
    <source>
        <dbReference type="ARBA" id="ARBA00004123"/>
    </source>
</evidence>
<dbReference type="InterPro" id="IPR000953">
    <property type="entry name" value="Chromo/chromo_shadow_dom"/>
</dbReference>
<feature type="region of interest" description="Disordered" evidence="3">
    <location>
        <begin position="308"/>
        <end position="386"/>
    </location>
</feature>
<dbReference type="InterPro" id="IPR033773">
    <property type="entry name" value="CBX7_C"/>
</dbReference>
<feature type="compositionally biased region" description="Polar residues" evidence="3">
    <location>
        <begin position="103"/>
        <end position="137"/>
    </location>
</feature>
<sequence length="701" mass="75641">MNRSRSRIYTVERLIDRRVRMNKVEYLVKWKNWDDKHNTWEPEKNILDKALIDNYQRSESRRRKSGSTPNTSRSPSKAPRSPTPQLPEPKKLKETVTVATEIAPSTQLSEPLTVSVASPKNSTPAAHSGSSSIGTATVSSIGSPRAIACDTGDGCDWRVDNRLRPTTLLVTAASASAANTRMAVKGPWLENSSRASTSPPCVASPVKHPRIRLKIPRERLLSLGPVVKEEENSSSSESSTVDEVELPRRNKAVTRDNALVVIPKCVERPDIKAYSPEAISHPPIGLKLQSKRFSAVFDPLKCKDYISSTPSLKRRKKSRHGTGEEGRRSSSSSCVSISSGESPRRLAPLRIQLSRNGGSTAFLTTPRSSAPTPSSTMPPSIPDRDISITDVTVGGLTVTIKECSTPKNFFGLPTCQVVTIPRPPLAPRPIIEKTEAVSVRSISSKPPPEVIQVPVDENAEPQPNVVVEGCSKTEEPVSLPSPSPPPPPPRSVSPLAPPPPSPPPPPPPPLPKRTSTPVKSRCEKRLSSPLARKVIRRSISRKCPVPVKKAHVVSVVPPTKAMAETVYAFHGGDSPPPSAQPPPPPPPALHPVPEPNQVLPQPTPPPSLLQLPSVPPVTAAWESYFKTVGFFPQSDLISPHPPPLPPPVMFPTPFMGGSHSAPSSAHLQLPPHLLAMGPPHQAHAGLLDEMQPIDLSTGSRR</sequence>
<reference evidence="5" key="1">
    <citation type="submission" date="2019-11" db="UniProtKB">
        <authorList>
            <consortium name="WormBaseParasite"/>
        </authorList>
    </citation>
    <scope>IDENTIFICATION</scope>
</reference>
<dbReference type="SMART" id="SM00298">
    <property type="entry name" value="CHROMO"/>
    <property type="match status" value="1"/>
</dbReference>
<dbReference type="GO" id="GO:0035102">
    <property type="term" value="C:PRC1 complex"/>
    <property type="evidence" value="ECO:0007669"/>
    <property type="project" value="InterPro"/>
</dbReference>
<feature type="region of interest" description="Disordered" evidence="3">
    <location>
        <begin position="440"/>
        <end position="535"/>
    </location>
</feature>
<evidence type="ECO:0000259" key="4">
    <source>
        <dbReference type="PROSITE" id="PS50013"/>
    </source>
</evidence>
<feature type="region of interest" description="Disordered" evidence="3">
    <location>
        <begin position="43"/>
        <end position="137"/>
    </location>
</feature>
<dbReference type="InterPro" id="IPR023780">
    <property type="entry name" value="Chromo_domain"/>
</dbReference>
<proteinExistence type="predicted"/>